<feature type="transmembrane region" description="Helical" evidence="1">
    <location>
        <begin position="259"/>
        <end position="283"/>
    </location>
</feature>
<organism evidence="2 3">
    <name type="scientific">Pseudonocardia cypriaca</name>
    <dbReference type="NCBI Taxonomy" id="882449"/>
    <lineage>
        <taxon>Bacteria</taxon>
        <taxon>Bacillati</taxon>
        <taxon>Actinomycetota</taxon>
        <taxon>Actinomycetes</taxon>
        <taxon>Pseudonocardiales</taxon>
        <taxon>Pseudonocardiaceae</taxon>
        <taxon>Pseudonocardia</taxon>
    </lineage>
</organism>
<sequence length="289" mass="28997">MRVLGWLAAAGTLPYLTLKLTWLSGGTAGMTDPALLAEPAIVVGNAVTFAMDLVVIVLALALTHRWGDRLPVWLVLLPMWVGTGFLVPMAISIMPAITVETLTGGARSVAFEPWLQPLVYGGFAWQGVFLCVAFGAHAARRWSGLVTAVEPPAPGLVPFLRVVTAGGCVMAGASALLHLVVGLTAGSAVALGVEAVNAALAIAGAAGVAALVRTRPVSRWAAVAAAWTGSAAMFAWGLYTVTVGMTTTALGGGSDAAAGGAQLTGLLGGFALAVAGMLALVGAGESRSA</sequence>
<proteinExistence type="predicted"/>
<feature type="transmembrane region" description="Helical" evidence="1">
    <location>
        <begin position="118"/>
        <end position="139"/>
    </location>
</feature>
<feature type="transmembrane region" description="Helical" evidence="1">
    <location>
        <begin position="74"/>
        <end position="98"/>
    </location>
</feature>
<keyword evidence="1" id="KW-0812">Transmembrane</keyword>
<protein>
    <submittedName>
        <fullName evidence="2">Uncharacterized protein</fullName>
    </submittedName>
</protein>
<keyword evidence="1" id="KW-1133">Transmembrane helix</keyword>
<evidence type="ECO:0000313" key="3">
    <source>
        <dbReference type="Proteomes" id="UP000319818"/>
    </source>
</evidence>
<name>A0A543GF54_9PSEU</name>
<reference evidence="2 3" key="1">
    <citation type="submission" date="2019-06" db="EMBL/GenBank/DDBJ databases">
        <title>Sequencing the genomes of 1000 actinobacteria strains.</title>
        <authorList>
            <person name="Klenk H.-P."/>
        </authorList>
    </citation>
    <scope>NUCLEOTIDE SEQUENCE [LARGE SCALE GENOMIC DNA]</scope>
    <source>
        <strain evidence="2 3">DSM 45511</strain>
    </source>
</reference>
<feature type="transmembrane region" description="Helical" evidence="1">
    <location>
        <begin position="219"/>
        <end position="239"/>
    </location>
</feature>
<feature type="transmembrane region" description="Helical" evidence="1">
    <location>
        <begin position="187"/>
        <end position="212"/>
    </location>
</feature>
<gene>
    <name evidence="2" type="ORF">FB388_2065</name>
</gene>
<accession>A0A543GF54</accession>
<feature type="transmembrane region" description="Helical" evidence="1">
    <location>
        <begin position="159"/>
        <end position="181"/>
    </location>
</feature>
<feature type="transmembrane region" description="Helical" evidence="1">
    <location>
        <begin position="42"/>
        <end position="62"/>
    </location>
</feature>
<dbReference type="EMBL" id="VFPH01000001">
    <property type="protein sequence ID" value="TQM44694.1"/>
    <property type="molecule type" value="Genomic_DNA"/>
</dbReference>
<comment type="caution">
    <text evidence="2">The sequence shown here is derived from an EMBL/GenBank/DDBJ whole genome shotgun (WGS) entry which is preliminary data.</text>
</comment>
<dbReference type="Proteomes" id="UP000319818">
    <property type="component" value="Unassembled WGS sequence"/>
</dbReference>
<keyword evidence="3" id="KW-1185">Reference proteome</keyword>
<evidence type="ECO:0000313" key="2">
    <source>
        <dbReference type="EMBL" id="TQM44694.1"/>
    </source>
</evidence>
<keyword evidence="1" id="KW-0472">Membrane</keyword>
<dbReference type="AlphaFoldDB" id="A0A543GF54"/>
<evidence type="ECO:0000256" key="1">
    <source>
        <dbReference type="SAM" id="Phobius"/>
    </source>
</evidence>